<accession>A0A1I3HFR7</accession>
<dbReference type="InterPro" id="IPR007557">
    <property type="entry name" value="PSP1_C"/>
</dbReference>
<proteinExistence type="predicted"/>
<feature type="compositionally biased region" description="Basic and acidic residues" evidence="1">
    <location>
        <begin position="351"/>
        <end position="360"/>
    </location>
</feature>
<gene>
    <name evidence="3" type="ORF">SAMN04487861_13010</name>
</gene>
<reference evidence="3 4" key="1">
    <citation type="submission" date="2016-10" db="EMBL/GenBank/DDBJ databases">
        <authorList>
            <person name="de Groot N.N."/>
        </authorList>
    </citation>
    <scope>NUCLEOTIDE SEQUENCE [LARGE SCALE GENOMIC DNA]</scope>
    <source>
        <strain evidence="3 4">Z108</strain>
    </source>
</reference>
<evidence type="ECO:0000256" key="1">
    <source>
        <dbReference type="SAM" id="MobiDB-lite"/>
    </source>
</evidence>
<dbReference type="Proteomes" id="UP000183639">
    <property type="component" value="Unassembled WGS sequence"/>
</dbReference>
<dbReference type="PROSITE" id="PS51411">
    <property type="entry name" value="PSP1_C"/>
    <property type="match status" value="1"/>
</dbReference>
<dbReference type="InterPro" id="IPR047767">
    <property type="entry name" value="PSP1-like"/>
</dbReference>
<dbReference type="PANTHER" id="PTHR43830">
    <property type="entry name" value="PROTEIN PSP1"/>
    <property type="match status" value="1"/>
</dbReference>
<evidence type="ECO:0000313" key="3">
    <source>
        <dbReference type="EMBL" id="SFI34503.1"/>
    </source>
</evidence>
<evidence type="ECO:0000259" key="2">
    <source>
        <dbReference type="PROSITE" id="PS51411"/>
    </source>
</evidence>
<feature type="compositionally biased region" description="Gly residues" evidence="1">
    <location>
        <begin position="379"/>
        <end position="388"/>
    </location>
</feature>
<feature type="region of interest" description="Disordered" evidence="1">
    <location>
        <begin position="297"/>
        <end position="388"/>
    </location>
</feature>
<protein>
    <submittedName>
        <fullName evidence="3">Cell fate regulator YaaT, PSP1 superfamily (Controls sporulation, competence, biofilm development)</fullName>
    </submittedName>
</protein>
<feature type="domain" description="PSP1 C-terminal" evidence="2">
    <location>
        <begin position="61"/>
        <end position="146"/>
    </location>
</feature>
<evidence type="ECO:0000313" key="4">
    <source>
        <dbReference type="Proteomes" id="UP000183639"/>
    </source>
</evidence>
<sequence>MQTIIGVRFKKAGKIYYFGPGNLEIEQGQHVIVETARGMECGLTVLGPREVEDQEITQPLKIVHRIANASDLQRIEENKKRQVEAFAICEKKIQEHKLPMKLVEVEYTFDMNKIIFYFTADGRIDFRNLVKDLAAVFRTRIELRQIGVRDEAKLMGGIGCCGRPLCCASFLGDFEPVSIRMAKEQNLSLNPTKISGICGRLMCCLKYENDCYCENCHKKQKKVMAPAQGSRVVSVEGEGKVISLNQQRRTATILLDNSRTIVASWEDVIEKDEDDAGTLASAIPAEPAVDEVLAGMAAEAEPRQERSRRERSRRPRGDRKPDGHARDRRENRERDKESRNGGSHSRRRPRGDHEKGREGGSNRSRRDRRPRGNREKNGNNGGGKENKE</sequence>
<dbReference type="OrthoDB" id="9779344at2"/>
<dbReference type="NCBIfam" id="NF041131">
    <property type="entry name" value="RicT_YaaT_fam"/>
    <property type="match status" value="1"/>
</dbReference>
<dbReference type="EMBL" id="FOQK01000030">
    <property type="protein sequence ID" value="SFI34503.1"/>
    <property type="molecule type" value="Genomic_DNA"/>
</dbReference>
<dbReference type="AlphaFoldDB" id="A0A1I3HFR7"/>
<dbReference type="PANTHER" id="PTHR43830:SF3">
    <property type="entry name" value="PROTEIN PSP1"/>
    <property type="match status" value="1"/>
</dbReference>
<feature type="compositionally biased region" description="Basic and acidic residues" evidence="1">
    <location>
        <begin position="318"/>
        <end position="339"/>
    </location>
</feature>
<organism evidence="3 4">
    <name type="scientific">Selenomonas ruminantium</name>
    <dbReference type="NCBI Taxonomy" id="971"/>
    <lineage>
        <taxon>Bacteria</taxon>
        <taxon>Bacillati</taxon>
        <taxon>Bacillota</taxon>
        <taxon>Negativicutes</taxon>
        <taxon>Selenomonadales</taxon>
        <taxon>Selenomonadaceae</taxon>
        <taxon>Selenomonas</taxon>
    </lineage>
</organism>
<dbReference type="Pfam" id="PF04468">
    <property type="entry name" value="PSP1"/>
    <property type="match status" value="1"/>
</dbReference>
<dbReference type="GO" id="GO:0005737">
    <property type="term" value="C:cytoplasm"/>
    <property type="evidence" value="ECO:0007669"/>
    <property type="project" value="TreeGrafter"/>
</dbReference>
<name>A0A1I3HFR7_SELRU</name>
<dbReference type="RefSeq" id="WP_075445574.1">
    <property type="nucleotide sequence ID" value="NZ_FOQK01000030.1"/>
</dbReference>